<feature type="domain" description="Cytochrome c" evidence="11">
    <location>
        <begin position="312"/>
        <end position="399"/>
    </location>
</feature>
<keyword evidence="4 9" id="KW-0479">Metal-binding</keyword>
<feature type="chain" id="PRO_5045446385" evidence="10">
    <location>
        <begin position="20"/>
        <end position="422"/>
    </location>
</feature>
<keyword evidence="5 10" id="KW-0732">Signal</keyword>
<dbReference type="Pfam" id="PF13442">
    <property type="entry name" value="Cytochrome_CBB3"/>
    <property type="match status" value="1"/>
</dbReference>
<keyword evidence="13" id="KW-1185">Reference proteome</keyword>
<dbReference type="PIRSF" id="PIRSF000018">
    <property type="entry name" value="Mb_ADH_cyt_c"/>
    <property type="match status" value="1"/>
</dbReference>
<evidence type="ECO:0000259" key="11">
    <source>
        <dbReference type="PROSITE" id="PS51007"/>
    </source>
</evidence>
<accession>A0ABT1XBG0</accession>
<dbReference type="SUPFAM" id="SSF46626">
    <property type="entry name" value="Cytochrome c"/>
    <property type="match status" value="3"/>
</dbReference>
<organism evidence="12 13">
    <name type="scientific">Roseomonas populi</name>
    <dbReference type="NCBI Taxonomy" id="3121582"/>
    <lineage>
        <taxon>Bacteria</taxon>
        <taxon>Pseudomonadati</taxon>
        <taxon>Pseudomonadota</taxon>
        <taxon>Alphaproteobacteria</taxon>
        <taxon>Acetobacterales</taxon>
        <taxon>Roseomonadaceae</taxon>
        <taxon>Roseomonas</taxon>
    </lineage>
</organism>
<comment type="caution">
    <text evidence="12">The sequence shown here is derived from an EMBL/GenBank/DDBJ whole genome shotgun (WGS) entry which is preliminary data.</text>
</comment>
<dbReference type="EMBL" id="JANJOU010000028">
    <property type="protein sequence ID" value="MCR0985044.1"/>
    <property type="molecule type" value="Genomic_DNA"/>
</dbReference>
<dbReference type="InterPro" id="IPR036909">
    <property type="entry name" value="Cyt_c-like_dom_sf"/>
</dbReference>
<comment type="subcellular location">
    <subcellularLocation>
        <location evidence="1">Cell membrane</location>
    </subcellularLocation>
</comment>
<evidence type="ECO:0000256" key="4">
    <source>
        <dbReference type="ARBA" id="ARBA00022723"/>
    </source>
</evidence>
<keyword evidence="2" id="KW-1003">Cell membrane</keyword>
<evidence type="ECO:0000256" key="10">
    <source>
        <dbReference type="SAM" id="SignalP"/>
    </source>
</evidence>
<dbReference type="Pfam" id="PF00034">
    <property type="entry name" value="Cytochrom_C"/>
    <property type="match status" value="1"/>
</dbReference>
<evidence type="ECO:0000256" key="8">
    <source>
        <dbReference type="ARBA" id="ARBA00023136"/>
    </source>
</evidence>
<keyword evidence="7 9" id="KW-0408">Iron</keyword>
<feature type="signal peptide" evidence="10">
    <location>
        <begin position="1"/>
        <end position="19"/>
    </location>
</feature>
<name>A0ABT1XBG0_9PROT</name>
<keyword evidence="3 9" id="KW-0349">Heme</keyword>
<dbReference type="PROSITE" id="PS51007">
    <property type="entry name" value="CYTC"/>
    <property type="match status" value="3"/>
</dbReference>
<keyword evidence="6" id="KW-0677">Repeat</keyword>
<evidence type="ECO:0000256" key="2">
    <source>
        <dbReference type="ARBA" id="ARBA00022475"/>
    </source>
</evidence>
<dbReference type="PANTHER" id="PTHR35008:SF8">
    <property type="entry name" value="ALCOHOL DEHYDROGENASE CYTOCHROME C SUBUNIT"/>
    <property type="match status" value="1"/>
</dbReference>
<evidence type="ECO:0000313" key="13">
    <source>
        <dbReference type="Proteomes" id="UP001524642"/>
    </source>
</evidence>
<dbReference type="Proteomes" id="UP001524642">
    <property type="component" value="Unassembled WGS sequence"/>
</dbReference>
<evidence type="ECO:0000256" key="7">
    <source>
        <dbReference type="ARBA" id="ARBA00023004"/>
    </source>
</evidence>
<feature type="domain" description="Cytochrome c" evidence="11">
    <location>
        <begin position="191"/>
        <end position="295"/>
    </location>
</feature>
<protein>
    <submittedName>
        <fullName evidence="12">C-type cytochrome</fullName>
    </submittedName>
</protein>
<evidence type="ECO:0000256" key="1">
    <source>
        <dbReference type="ARBA" id="ARBA00004236"/>
    </source>
</evidence>
<evidence type="ECO:0000256" key="6">
    <source>
        <dbReference type="ARBA" id="ARBA00022737"/>
    </source>
</evidence>
<dbReference type="Gene3D" id="1.10.760.10">
    <property type="entry name" value="Cytochrome c-like domain"/>
    <property type="match status" value="2"/>
</dbReference>
<evidence type="ECO:0000256" key="3">
    <source>
        <dbReference type="ARBA" id="ARBA00022617"/>
    </source>
</evidence>
<reference evidence="12 13" key="1">
    <citation type="submission" date="2022-06" db="EMBL/GenBank/DDBJ databases">
        <title>Roseomonas CN29.</title>
        <authorList>
            <person name="Cheng Y."/>
            <person name="He X."/>
        </authorList>
    </citation>
    <scope>NUCLEOTIDE SEQUENCE [LARGE SCALE GENOMIC DNA]</scope>
    <source>
        <strain evidence="12 13">CN29</strain>
    </source>
</reference>
<keyword evidence="8" id="KW-0472">Membrane</keyword>
<evidence type="ECO:0000256" key="5">
    <source>
        <dbReference type="ARBA" id="ARBA00022729"/>
    </source>
</evidence>
<sequence>MKPVWRHLLIAGLAGSVLAAGVALALAWEPAIGRVPRPDPAGFDPAIVARGATLATIGDCAVCHTAPSGAPYAGGRALGTPFGTLYATNITPDEATGLGNWSPAAFRRAMKDGVRRDGEHLYPALPYEHFTHVRDDDLDAIYAFLMTRRAVDSPAPPNALIPPLGFRPLLAGWKLLFLHRGPVEPVPERGEAWNRGAYLVEGLGHCGGCHTPRNLAGGEQGRRSLAGGVAEGWNAPPLDGSAGGWSIDALVTYLGTGLHSSRGVAAGPMGPVTEGLSQVPAEDLRAIATYIASRTGNAAPVPVQERAEEAARAHPEGAGLFAGACAACHGGGAPMLARNRPGLGTATPILAADPRNAIQAVLQGIPAPVGPDRPFMPPFSDALGDRQLAEILAYARARFTAEPPWRDLQESVTRIRKENTRP</sequence>
<evidence type="ECO:0000256" key="9">
    <source>
        <dbReference type="PROSITE-ProRule" id="PRU00433"/>
    </source>
</evidence>
<dbReference type="InterPro" id="IPR014353">
    <property type="entry name" value="Membr-bd_ADH_cyt_c"/>
</dbReference>
<proteinExistence type="predicted"/>
<gene>
    <name evidence="12" type="ORF">NRP21_23605</name>
</gene>
<dbReference type="InterPro" id="IPR051459">
    <property type="entry name" value="Cytochrome_c-type_DH"/>
</dbReference>
<evidence type="ECO:0000313" key="12">
    <source>
        <dbReference type="EMBL" id="MCR0985044.1"/>
    </source>
</evidence>
<feature type="domain" description="Cytochrome c" evidence="11">
    <location>
        <begin position="46"/>
        <end position="149"/>
    </location>
</feature>
<dbReference type="PANTHER" id="PTHR35008">
    <property type="entry name" value="BLL4482 PROTEIN-RELATED"/>
    <property type="match status" value="1"/>
</dbReference>
<dbReference type="InterPro" id="IPR009056">
    <property type="entry name" value="Cyt_c-like_dom"/>
</dbReference>
<dbReference type="RefSeq" id="WP_257718696.1">
    <property type="nucleotide sequence ID" value="NZ_JANJOU010000028.1"/>
</dbReference>